<name>A0A9W7XF69_9POAL</name>
<evidence type="ECO:0000313" key="2">
    <source>
        <dbReference type="EMBL" id="KAJ1257189.1"/>
    </source>
</evidence>
<comment type="caution">
    <text evidence="2">The sequence shown here is derived from an EMBL/GenBank/DDBJ whole genome shotgun (WGS) entry which is preliminary data.</text>
</comment>
<protein>
    <recommendedName>
        <fullName evidence="1">Endonuclease/exonuclease/phosphatase domain-containing protein</fullName>
    </recommendedName>
</protein>
<accession>A0A9W7XF69</accession>
<evidence type="ECO:0000313" key="3">
    <source>
        <dbReference type="Proteomes" id="UP001164776"/>
    </source>
</evidence>
<keyword evidence="3" id="KW-1185">Reference proteome</keyword>
<reference evidence="2 3" key="1">
    <citation type="submission" date="2022-10" db="EMBL/GenBank/DDBJ databases">
        <title>WGS assembly of Paspalum vaginatum 540-79.</title>
        <authorList>
            <person name="Sun G."/>
            <person name="Wase N."/>
            <person name="Shu S."/>
            <person name="Jenkins J."/>
            <person name="Zhou B."/>
            <person name="Torres-Rodriguez J."/>
            <person name="Chen C."/>
            <person name="Sandor L."/>
            <person name="Plott C."/>
            <person name="Yoshinga Y."/>
            <person name="Daum C."/>
            <person name="Qi P."/>
            <person name="Barry K."/>
            <person name="Lipzen A."/>
            <person name="Berry L."/>
            <person name="Pedersen C."/>
            <person name="Gottilla T."/>
            <person name="Foltz A."/>
            <person name="Yu H."/>
            <person name="O'Malley R."/>
            <person name="Zhang C."/>
            <person name="Devos K."/>
            <person name="Sigmon B."/>
            <person name="Yu B."/>
            <person name="Obata T."/>
            <person name="Schmutz J."/>
            <person name="Schnable J."/>
        </authorList>
    </citation>
    <scope>NUCLEOTIDE SEQUENCE [LARGE SCALE GENOMIC DNA]</scope>
    <source>
        <strain evidence="3">cv. 540-79</strain>
    </source>
</reference>
<dbReference type="AlphaFoldDB" id="A0A9W7XF69"/>
<feature type="domain" description="Endonuclease/exonuclease/phosphatase" evidence="1">
    <location>
        <begin position="9"/>
        <end position="127"/>
    </location>
</feature>
<dbReference type="Proteomes" id="UP001164776">
    <property type="component" value="Unassembled WGS sequence"/>
</dbReference>
<evidence type="ECO:0000259" key="1">
    <source>
        <dbReference type="Pfam" id="PF03372"/>
    </source>
</evidence>
<feature type="non-terminal residue" evidence="2">
    <location>
        <position position="139"/>
    </location>
</feature>
<dbReference type="Pfam" id="PF03372">
    <property type="entry name" value="Exo_endo_phos"/>
    <property type="match status" value="1"/>
</dbReference>
<dbReference type="Gene3D" id="3.60.10.10">
    <property type="entry name" value="Endonuclease/exonuclease/phosphatase"/>
    <property type="match status" value="1"/>
</dbReference>
<dbReference type="OrthoDB" id="691861at2759"/>
<proteinExistence type="predicted"/>
<dbReference type="SUPFAM" id="SSF56219">
    <property type="entry name" value="DNase I-like"/>
    <property type="match status" value="1"/>
</dbReference>
<dbReference type="GO" id="GO:0003824">
    <property type="term" value="F:catalytic activity"/>
    <property type="evidence" value="ECO:0007669"/>
    <property type="project" value="InterPro"/>
</dbReference>
<gene>
    <name evidence="2" type="ORF">BS78_K197900</name>
</gene>
<dbReference type="InterPro" id="IPR005135">
    <property type="entry name" value="Endo/exonuclease/phosphatase"/>
</dbReference>
<organism evidence="2 3">
    <name type="scientific">Paspalum vaginatum</name>
    <name type="common">seashore paspalum</name>
    <dbReference type="NCBI Taxonomy" id="158149"/>
    <lineage>
        <taxon>Eukaryota</taxon>
        <taxon>Viridiplantae</taxon>
        <taxon>Streptophyta</taxon>
        <taxon>Embryophyta</taxon>
        <taxon>Tracheophyta</taxon>
        <taxon>Spermatophyta</taxon>
        <taxon>Magnoliopsida</taxon>
        <taxon>Liliopsida</taxon>
        <taxon>Poales</taxon>
        <taxon>Poaceae</taxon>
        <taxon>PACMAD clade</taxon>
        <taxon>Panicoideae</taxon>
        <taxon>Andropogonodae</taxon>
        <taxon>Paspaleae</taxon>
        <taxon>Paspalinae</taxon>
        <taxon>Paspalum</taxon>
    </lineage>
</organism>
<dbReference type="InterPro" id="IPR036691">
    <property type="entry name" value="Endo/exonu/phosph_ase_sf"/>
</dbReference>
<sequence>MVDVNLEILSWNMRGLNQVARRNAVVETISSTSCHLAFLQETKLHSIDQFLAASLSGNKLDRFSFKPAGGLHGTRGGILLLWDSNTLELSNFVLGDFHISATATLKESPSSFLLTVVYGPTRSGRRSAFLQEIKNLKPQ</sequence>
<dbReference type="EMBL" id="MU629440">
    <property type="protein sequence ID" value="KAJ1257189.1"/>
    <property type="molecule type" value="Genomic_DNA"/>
</dbReference>